<dbReference type="RefSeq" id="WP_377579129.1">
    <property type="nucleotide sequence ID" value="NZ_JBHTKA010000003.1"/>
</dbReference>
<keyword evidence="2" id="KW-1185">Reference proteome</keyword>
<evidence type="ECO:0000313" key="1">
    <source>
        <dbReference type="EMBL" id="MFD0999955.1"/>
    </source>
</evidence>
<accession>A0ABW3K119</accession>
<name>A0ABW3K119_9BACT</name>
<proteinExistence type="predicted"/>
<evidence type="ECO:0000313" key="2">
    <source>
        <dbReference type="Proteomes" id="UP001597112"/>
    </source>
</evidence>
<comment type="caution">
    <text evidence="1">The sequence shown here is derived from an EMBL/GenBank/DDBJ whole genome shotgun (WGS) entry which is preliminary data.</text>
</comment>
<organism evidence="1 2">
    <name type="scientific">Ohtaekwangia kribbensis</name>
    <dbReference type="NCBI Taxonomy" id="688913"/>
    <lineage>
        <taxon>Bacteria</taxon>
        <taxon>Pseudomonadati</taxon>
        <taxon>Bacteroidota</taxon>
        <taxon>Cytophagia</taxon>
        <taxon>Cytophagales</taxon>
        <taxon>Fulvivirgaceae</taxon>
        <taxon>Ohtaekwangia</taxon>
    </lineage>
</organism>
<dbReference type="Proteomes" id="UP001597112">
    <property type="component" value="Unassembled WGS sequence"/>
</dbReference>
<protein>
    <submittedName>
        <fullName evidence="1">Uncharacterized protein</fullName>
    </submittedName>
</protein>
<dbReference type="EMBL" id="JBHTKA010000003">
    <property type="protein sequence ID" value="MFD0999955.1"/>
    <property type="molecule type" value="Genomic_DNA"/>
</dbReference>
<reference evidence="2" key="1">
    <citation type="journal article" date="2019" name="Int. J. Syst. Evol. Microbiol.">
        <title>The Global Catalogue of Microorganisms (GCM) 10K type strain sequencing project: providing services to taxonomists for standard genome sequencing and annotation.</title>
        <authorList>
            <consortium name="The Broad Institute Genomics Platform"/>
            <consortium name="The Broad Institute Genome Sequencing Center for Infectious Disease"/>
            <person name="Wu L."/>
            <person name="Ma J."/>
        </authorList>
    </citation>
    <scope>NUCLEOTIDE SEQUENCE [LARGE SCALE GENOMIC DNA]</scope>
    <source>
        <strain evidence="2">CCUG 58938</strain>
    </source>
</reference>
<gene>
    <name evidence="1" type="ORF">ACFQ21_11600</name>
</gene>
<sequence>MAYSFRILGKVNPNITVGDIHEKLAGENLQADFHLQRGVADNWEQIILKSQRGTDLVLIEKTEIQPGARGEEQMQAFKDAVYGDKPDNAAAWLINYFDQIKVVYTFEIVSREIGEENYWDVVTELKMLFWDITQGIFQADHEGFSNEDGFLILWHFDEHANGPRHVGTLDENGEWVNYEIELDNPQHRADFLAGRLPDNLERL</sequence>